<dbReference type="SUPFAM" id="SSF56784">
    <property type="entry name" value="HAD-like"/>
    <property type="match status" value="1"/>
</dbReference>
<proteinExistence type="inferred from homology"/>
<dbReference type="Proteomes" id="UP000030081">
    <property type="component" value="Chromosome 2"/>
</dbReference>
<dbReference type="eggNOG" id="COG1011">
    <property type="taxonomic scope" value="Bacteria"/>
</dbReference>
<dbReference type="InterPro" id="IPR006439">
    <property type="entry name" value="HAD-SF_hydro_IA"/>
</dbReference>
<dbReference type="KEGG" id="vct:JV59_23245"/>
<dbReference type="SFLD" id="SFLDS00003">
    <property type="entry name" value="Haloacid_Dehalogenase"/>
    <property type="match status" value="1"/>
</dbReference>
<dbReference type="EMBL" id="CP009618">
    <property type="protein sequence ID" value="AIW22149.1"/>
    <property type="molecule type" value="Genomic_DNA"/>
</dbReference>
<dbReference type="SFLD" id="SFLDG01129">
    <property type="entry name" value="C1.5:_HAD__Beta-PGM__Phosphata"/>
    <property type="match status" value="1"/>
</dbReference>
<dbReference type="NCBIfam" id="TIGR01428">
    <property type="entry name" value="HAD_type_II"/>
    <property type="match status" value="1"/>
</dbReference>
<comment type="similarity">
    <text evidence="1 3">Belongs to the HAD-like hydrolase superfamily. S-2-haloalkanoic acid dehalogenase family.</text>
</comment>
<accession>A0A097AZR1</accession>
<reference evidence="4 5" key="1">
    <citation type="submission" date="2014-10" db="EMBL/GenBank/DDBJ databases">
        <title>The Complete Genome Sequence for the Shellfish Pathogen Vibrio coralliilyticus RE98 Isolated from a Shellfish Hatchery.</title>
        <authorList>
            <person name="Richards G.P."/>
            <person name="Bono J.L."/>
            <person name="Watson M.A."/>
            <person name="Needleman D.S."/>
        </authorList>
    </citation>
    <scope>NUCLEOTIDE SEQUENCE [LARGE SCALE GENOMIC DNA]</scope>
    <source>
        <strain evidence="4 5">RE98</strain>
    </source>
</reference>
<dbReference type="EC" id="3.8.1.2" evidence="3"/>
<comment type="function">
    <text evidence="3">Catalyzes the hydrolytic dehalogenation of small (S)-2-haloalkanoic acids to yield the corresponding (R)-2-hydroxyalkanoic acids.</text>
</comment>
<dbReference type="NCBIfam" id="TIGR01493">
    <property type="entry name" value="HAD-SF-IA-v2"/>
    <property type="match status" value="1"/>
</dbReference>
<evidence type="ECO:0000313" key="4">
    <source>
        <dbReference type="EMBL" id="AIW22149.1"/>
    </source>
</evidence>
<dbReference type="InterPro" id="IPR051540">
    <property type="entry name" value="S-2-haloacid_dehalogenase"/>
</dbReference>
<dbReference type="PANTHER" id="PTHR43316:SF3">
    <property type="entry name" value="HALOACID DEHALOGENASE, TYPE II (AFU_ORTHOLOGUE AFUA_2G07750)-RELATED"/>
    <property type="match status" value="1"/>
</dbReference>
<dbReference type="Gene3D" id="3.40.50.1000">
    <property type="entry name" value="HAD superfamily/HAD-like"/>
    <property type="match status" value="1"/>
</dbReference>
<comment type="catalytic activity">
    <reaction evidence="3">
        <text>an (S)-2-haloacid + H2O = a (2R)-2-hydroxycarboxylate + a halide anion + H(+)</text>
        <dbReference type="Rhea" id="RHEA:11192"/>
        <dbReference type="ChEBI" id="CHEBI:15377"/>
        <dbReference type="ChEBI" id="CHEBI:15378"/>
        <dbReference type="ChEBI" id="CHEBI:16042"/>
        <dbReference type="ChEBI" id="CHEBI:58314"/>
        <dbReference type="ChEBI" id="CHEBI:137405"/>
        <dbReference type="EC" id="3.8.1.2"/>
    </reaction>
</comment>
<evidence type="ECO:0000313" key="5">
    <source>
        <dbReference type="Proteomes" id="UP000030081"/>
    </source>
</evidence>
<gene>
    <name evidence="4" type="ORF">IX92_24620</name>
</gene>
<dbReference type="InterPro" id="IPR036412">
    <property type="entry name" value="HAD-like_sf"/>
</dbReference>
<dbReference type="KEGG" id="vcy:IX92_24620"/>
<dbReference type="Gene3D" id="1.10.150.240">
    <property type="entry name" value="Putative phosphatase, domain 2"/>
    <property type="match status" value="1"/>
</dbReference>
<organism evidence="4 5">
    <name type="scientific">Vibrio coralliilyticus</name>
    <dbReference type="NCBI Taxonomy" id="190893"/>
    <lineage>
        <taxon>Bacteria</taxon>
        <taxon>Pseudomonadati</taxon>
        <taxon>Pseudomonadota</taxon>
        <taxon>Gammaproteobacteria</taxon>
        <taxon>Vibrionales</taxon>
        <taxon>Vibrionaceae</taxon>
        <taxon>Vibrio</taxon>
    </lineage>
</organism>
<dbReference type="PRINTS" id="PR00413">
    <property type="entry name" value="HADHALOGNASE"/>
</dbReference>
<dbReference type="GO" id="GO:0018784">
    <property type="term" value="F:(S)-2-haloacid dehalogenase activity"/>
    <property type="evidence" value="ECO:0007669"/>
    <property type="project" value="UniProtKB-UniRule"/>
</dbReference>
<dbReference type="CDD" id="cd02588">
    <property type="entry name" value="HAD_L2-DEX"/>
    <property type="match status" value="1"/>
</dbReference>
<keyword evidence="5" id="KW-1185">Reference proteome</keyword>
<dbReference type="AlphaFoldDB" id="A0A097AZR1"/>
<name>A0A097AZR1_9VIBR</name>
<keyword evidence="2 3" id="KW-0378">Hydrolase</keyword>
<dbReference type="InterPro" id="IPR023198">
    <property type="entry name" value="PGP-like_dom2"/>
</dbReference>
<sequence length="218" mass="24633">MSKTFAFDVYGTLINTHGLIALLEDWIGDKASAFSQTWRDKQLEYSFRRGLMKTYQPFSVCTQHALDYSCDYHNVELSDEQKTRLLEGYLSLPAFGDVAEALKRLKAAGHRLFAFSNGETQAVNTLLDRAELHAFFDGVISCEDIETFKPNPDVYQYLIDCTGAFNVWLVSSNPFDILGAMSSGIQSVWVKRSEEALFDPWGIEPTRTISTLEQLTTD</sequence>
<protein>
    <recommendedName>
        <fullName evidence="3">(S)-2-haloacid dehalogenase</fullName>
        <ecNumber evidence="3">3.8.1.2</ecNumber>
    </recommendedName>
    <alternativeName>
        <fullName evidence="3">2-haloalkanoic acid dehalogenase</fullName>
    </alternativeName>
    <alternativeName>
        <fullName evidence="3">Halocarboxylic acid halidohydrolase</fullName>
    </alternativeName>
    <alternativeName>
        <fullName evidence="3">L-2-haloacid dehalogenase</fullName>
    </alternativeName>
</protein>
<evidence type="ECO:0000256" key="2">
    <source>
        <dbReference type="ARBA" id="ARBA00022801"/>
    </source>
</evidence>
<dbReference type="Pfam" id="PF00702">
    <property type="entry name" value="Hydrolase"/>
    <property type="match status" value="1"/>
</dbReference>
<evidence type="ECO:0000256" key="3">
    <source>
        <dbReference type="RuleBase" id="RU368077"/>
    </source>
</evidence>
<evidence type="ECO:0000256" key="1">
    <source>
        <dbReference type="ARBA" id="ARBA00008106"/>
    </source>
</evidence>
<dbReference type="InterPro" id="IPR006328">
    <property type="entry name" value="2-HAD"/>
</dbReference>
<dbReference type="RefSeq" id="WP_006959938.1">
    <property type="nucleotide sequence ID" value="NZ_CP009265.1"/>
</dbReference>
<dbReference type="PANTHER" id="PTHR43316">
    <property type="entry name" value="HYDROLASE, HALOACID DELAHOGENASE-RELATED"/>
    <property type="match status" value="1"/>
</dbReference>
<dbReference type="InterPro" id="IPR023214">
    <property type="entry name" value="HAD_sf"/>
</dbReference>